<evidence type="ECO:0000313" key="16">
    <source>
        <dbReference type="Proteomes" id="UP000036873"/>
    </source>
</evidence>
<evidence type="ECO:0000256" key="6">
    <source>
        <dbReference type="ARBA" id="ARBA00022692"/>
    </source>
</evidence>
<dbReference type="InterPro" id="IPR044537">
    <property type="entry name" value="Rip2-like"/>
</dbReference>
<keyword evidence="4" id="KW-1003">Cell membrane</keyword>
<comment type="cofactor">
    <cofactor evidence="1">
        <name>Zn(2+)</name>
        <dbReference type="ChEBI" id="CHEBI:29105"/>
    </cofactor>
</comment>
<dbReference type="InterPro" id="IPR008915">
    <property type="entry name" value="Peptidase_M50"/>
</dbReference>
<comment type="similarity">
    <text evidence="3">Belongs to the peptidase M50B family.</text>
</comment>
<feature type="transmembrane region" description="Helical" evidence="13">
    <location>
        <begin position="168"/>
        <end position="189"/>
    </location>
</feature>
<evidence type="ECO:0000256" key="13">
    <source>
        <dbReference type="SAM" id="Phobius"/>
    </source>
</evidence>
<keyword evidence="8" id="KW-0378">Hydrolase</keyword>
<evidence type="ECO:0000313" key="15">
    <source>
        <dbReference type="EMBL" id="KNZ43269.1"/>
    </source>
</evidence>
<evidence type="ECO:0000259" key="14">
    <source>
        <dbReference type="Pfam" id="PF02163"/>
    </source>
</evidence>
<reference evidence="16" key="1">
    <citation type="submission" date="2015-07" db="EMBL/GenBank/DDBJ databases">
        <title>Draft genome sequence of Acetobacterium bakii DSM 8293, a potential psychrophilic chemical producer through syngas fermentation.</title>
        <authorList>
            <person name="Song Y."/>
            <person name="Hwang S."/>
            <person name="Cho B.-K."/>
        </authorList>
    </citation>
    <scope>NUCLEOTIDE SEQUENCE [LARGE SCALE GENOMIC DNA]</scope>
    <source>
        <strain evidence="16">DSM 8239</strain>
    </source>
</reference>
<name>A0A0L6U419_9FIRM</name>
<dbReference type="GO" id="GO:0005886">
    <property type="term" value="C:plasma membrane"/>
    <property type="evidence" value="ECO:0007669"/>
    <property type="project" value="UniProtKB-SubCell"/>
</dbReference>
<protein>
    <submittedName>
        <fullName evidence="15">Peptidase</fullName>
    </submittedName>
</protein>
<keyword evidence="9" id="KW-0862">Zinc</keyword>
<keyword evidence="16" id="KW-1185">Reference proteome</keyword>
<keyword evidence="6 13" id="KW-0812">Transmembrane</keyword>
<keyword evidence="7" id="KW-0479">Metal-binding</keyword>
<feature type="transmembrane region" description="Helical" evidence="13">
    <location>
        <begin position="129"/>
        <end position="147"/>
    </location>
</feature>
<dbReference type="CDD" id="cd06158">
    <property type="entry name" value="S2P-M50_like_1"/>
    <property type="match status" value="1"/>
</dbReference>
<dbReference type="PANTHER" id="PTHR35864:SF1">
    <property type="entry name" value="ZINC METALLOPROTEASE YWHC-RELATED"/>
    <property type="match status" value="1"/>
</dbReference>
<evidence type="ECO:0000256" key="5">
    <source>
        <dbReference type="ARBA" id="ARBA00022670"/>
    </source>
</evidence>
<comment type="caution">
    <text evidence="15">The sequence shown here is derived from an EMBL/GenBank/DDBJ whole genome shotgun (WGS) entry which is preliminary data.</text>
</comment>
<dbReference type="Proteomes" id="UP000036873">
    <property type="component" value="Unassembled WGS sequence"/>
</dbReference>
<dbReference type="PANTHER" id="PTHR35864">
    <property type="entry name" value="ZINC METALLOPROTEASE MJ0611-RELATED"/>
    <property type="match status" value="1"/>
</dbReference>
<dbReference type="STRING" id="52689.AKG39_02175"/>
<dbReference type="Pfam" id="PF02163">
    <property type="entry name" value="Peptidase_M50"/>
    <property type="match status" value="1"/>
</dbReference>
<keyword evidence="5" id="KW-0645">Protease</keyword>
<proteinExistence type="inferred from homology"/>
<dbReference type="RefSeq" id="WP_050738718.1">
    <property type="nucleotide sequence ID" value="NZ_LGYO01000006.1"/>
</dbReference>
<comment type="subcellular location">
    <subcellularLocation>
        <location evidence="2">Cell membrane</location>
        <topology evidence="2">Multi-pass membrane protein</topology>
    </subcellularLocation>
</comment>
<evidence type="ECO:0000256" key="4">
    <source>
        <dbReference type="ARBA" id="ARBA00022475"/>
    </source>
</evidence>
<gene>
    <name evidence="15" type="ORF">AKG39_02175</name>
</gene>
<dbReference type="GO" id="GO:0046872">
    <property type="term" value="F:metal ion binding"/>
    <property type="evidence" value="ECO:0007669"/>
    <property type="project" value="UniProtKB-KW"/>
</dbReference>
<dbReference type="AlphaFoldDB" id="A0A0L6U419"/>
<evidence type="ECO:0000256" key="7">
    <source>
        <dbReference type="ARBA" id="ARBA00022723"/>
    </source>
</evidence>
<keyword evidence="12 13" id="KW-0472">Membrane</keyword>
<evidence type="ECO:0000256" key="12">
    <source>
        <dbReference type="ARBA" id="ARBA00023136"/>
    </source>
</evidence>
<feature type="transmembrane region" description="Helical" evidence="13">
    <location>
        <begin position="12"/>
        <end position="33"/>
    </location>
</feature>
<feature type="domain" description="Peptidase M50" evidence="14">
    <location>
        <begin position="120"/>
        <end position="179"/>
    </location>
</feature>
<dbReference type="EMBL" id="LGYO01000006">
    <property type="protein sequence ID" value="KNZ43269.1"/>
    <property type="molecule type" value="Genomic_DNA"/>
</dbReference>
<organism evidence="15 16">
    <name type="scientific">Acetobacterium bakii</name>
    <dbReference type="NCBI Taxonomy" id="52689"/>
    <lineage>
        <taxon>Bacteria</taxon>
        <taxon>Bacillati</taxon>
        <taxon>Bacillota</taxon>
        <taxon>Clostridia</taxon>
        <taxon>Eubacteriales</taxon>
        <taxon>Eubacteriaceae</taxon>
        <taxon>Acetobacterium</taxon>
    </lineage>
</organism>
<evidence type="ECO:0000256" key="8">
    <source>
        <dbReference type="ARBA" id="ARBA00022801"/>
    </source>
</evidence>
<evidence type="ECO:0000256" key="10">
    <source>
        <dbReference type="ARBA" id="ARBA00022989"/>
    </source>
</evidence>
<evidence type="ECO:0000256" key="1">
    <source>
        <dbReference type="ARBA" id="ARBA00001947"/>
    </source>
</evidence>
<evidence type="ECO:0000256" key="2">
    <source>
        <dbReference type="ARBA" id="ARBA00004651"/>
    </source>
</evidence>
<dbReference type="OrthoDB" id="9800627at2"/>
<feature type="transmembrane region" description="Helical" evidence="13">
    <location>
        <begin position="91"/>
        <end position="117"/>
    </location>
</feature>
<accession>A0A0L6U419</accession>
<evidence type="ECO:0000256" key="3">
    <source>
        <dbReference type="ARBA" id="ARBA00007931"/>
    </source>
</evidence>
<dbReference type="GO" id="GO:0006508">
    <property type="term" value="P:proteolysis"/>
    <property type="evidence" value="ECO:0007669"/>
    <property type="project" value="UniProtKB-KW"/>
</dbReference>
<dbReference type="InterPro" id="IPR052348">
    <property type="entry name" value="Metallopeptidase_M50B"/>
</dbReference>
<keyword evidence="11" id="KW-0482">Metalloprotease</keyword>
<sequence length="213" mass="23687">MFNFTPEYLFNLVLSLPGILIAISFHEMAHGFAADAMGDPTAKNAGRLTINPFKHIDPLGFISMLLFRFGWAKPVPVNPMYFKNRKKGTIVVSLAGVATNLLLAFIGMAAFLAVYPLQNEILSTILQYVYLYNIVFAVFNIIPIPPLDGSQILMVFLPPKALPVFYKFQRYGMIAIFVLAFSGLLGMIINPAINGIESLFLTILTPIFSLFWS</sequence>
<dbReference type="GO" id="GO:0008237">
    <property type="term" value="F:metallopeptidase activity"/>
    <property type="evidence" value="ECO:0007669"/>
    <property type="project" value="UniProtKB-KW"/>
</dbReference>
<evidence type="ECO:0000256" key="11">
    <source>
        <dbReference type="ARBA" id="ARBA00023049"/>
    </source>
</evidence>
<keyword evidence="10 13" id="KW-1133">Transmembrane helix</keyword>
<evidence type="ECO:0000256" key="9">
    <source>
        <dbReference type="ARBA" id="ARBA00022833"/>
    </source>
</evidence>